<dbReference type="InterPro" id="IPR036098">
    <property type="entry name" value="Thymidylate_synthase_ThyX_sf"/>
</dbReference>
<protein>
    <submittedName>
        <fullName evidence="1">Uncharacterized protein</fullName>
    </submittedName>
</protein>
<dbReference type="GO" id="GO:0006231">
    <property type="term" value="P:dTMP biosynthetic process"/>
    <property type="evidence" value="ECO:0007669"/>
    <property type="project" value="InterPro"/>
</dbReference>
<proteinExistence type="predicted"/>
<reference evidence="1" key="1">
    <citation type="journal article" date="2015" name="Nature">
        <title>Complex archaea that bridge the gap between prokaryotes and eukaryotes.</title>
        <authorList>
            <person name="Spang A."/>
            <person name="Saw J.H."/>
            <person name="Jorgensen S.L."/>
            <person name="Zaremba-Niedzwiedzka K."/>
            <person name="Martijn J."/>
            <person name="Lind A.E."/>
            <person name="van Eijk R."/>
            <person name="Schleper C."/>
            <person name="Guy L."/>
            <person name="Ettema T.J."/>
        </authorList>
    </citation>
    <scope>NUCLEOTIDE SEQUENCE</scope>
</reference>
<gene>
    <name evidence="1" type="ORF">LCGC14_2900290</name>
</gene>
<comment type="caution">
    <text evidence="1">The sequence shown here is derived from an EMBL/GenBank/DDBJ whole genome shotgun (WGS) entry which is preliminary data.</text>
</comment>
<organism evidence="1">
    <name type="scientific">marine sediment metagenome</name>
    <dbReference type="NCBI Taxonomy" id="412755"/>
    <lineage>
        <taxon>unclassified sequences</taxon>
        <taxon>metagenomes</taxon>
        <taxon>ecological metagenomes</taxon>
    </lineage>
</organism>
<name>A0A0F8XUK3_9ZZZZ</name>
<dbReference type="GO" id="GO:0050660">
    <property type="term" value="F:flavin adenine dinucleotide binding"/>
    <property type="evidence" value="ECO:0007669"/>
    <property type="project" value="InterPro"/>
</dbReference>
<dbReference type="GO" id="GO:0070402">
    <property type="term" value="F:NADPH binding"/>
    <property type="evidence" value="ECO:0007669"/>
    <property type="project" value="TreeGrafter"/>
</dbReference>
<accession>A0A0F8XUK3</accession>
<dbReference type="GO" id="GO:0004799">
    <property type="term" value="F:thymidylate synthase activity"/>
    <property type="evidence" value="ECO:0007669"/>
    <property type="project" value="TreeGrafter"/>
</dbReference>
<evidence type="ECO:0000313" key="1">
    <source>
        <dbReference type="EMBL" id="KKK72797.1"/>
    </source>
</evidence>
<dbReference type="Gene3D" id="3.30.1360.170">
    <property type="match status" value="1"/>
</dbReference>
<dbReference type="Pfam" id="PF02511">
    <property type="entry name" value="Thy1"/>
    <property type="match status" value="1"/>
</dbReference>
<dbReference type="CDD" id="cd20175">
    <property type="entry name" value="ThyX"/>
    <property type="match status" value="1"/>
</dbReference>
<dbReference type="PANTHER" id="PTHR34934">
    <property type="entry name" value="FLAVIN-DEPENDENT THYMIDYLATE SYNTHASE"/>
    <property type="match status" value="1"/>
</dbReference>
<dbReference type="AlphaFoldDB" id="A0A0F8XUK3"/>
<dbReference type="InterPro" id="IPR003669">
    <property type="entry name" value="Thymidylate_synthase_ThyX"/>
</dbReference>
<dbReference type="SUPFAM" id="SSF69796">
    <property type="entry name" value="Thymidylate synthase-complementing protein Thy1"/>
    <property type="match status" value="1"/>
</dbReference>
<dbReference type="EMBL" id="LAZR01057079">
    <property type="protein sequence ID" value="KKK72797.1"/>
    <property type="molecule type" value="Genomic_DNA"/>
</dbReference>
<dbReference type="PANTHER" id="PTHR34934:SF1">
    <property type="entry name" value="FLAVIN-DEPENDENT THYMIDYLATE SYNTHASE"/>
    <property type="match status" value="1"/>
</dbReference>
<dbReference type="GO" id="GO:0050797">
    <property type="term" value="F:thymidylate synthase (FAD) activity"/>
    <property type="evidence" value="ECO:0007669"/>
    <property type="project" value="InterPro"/>
</dbReference>
<sequence length="83" mass="9876">MLELEYQYTRLRKDGWSPQQARSVLPNSLKTEIVCTANFREWLHIFKLRTSKAAHPQMQEIMIPTQDEFKRRWPSVFVIGGIQ</sequence>
<dbReference type="PROSITE" id="PS51331">
    <property type="entry name" value="THYX"/>
    <property type="match status" value="1"/>
</dbReference>